<name>A0A5B8UUQ9_9SPHI</name>
<dbReference type="Proteomes" id="UP000321479">
    <property type="component" value="Chromosome"/>
</dbReference>
<dbReference type="KEGG" id="mgin:FRZ54_08645"/>
<dbReference type="AlphaFoldDB" id="A0A5B8UUQ9"/>
<keyword evidence="3" id="KW-1185">Reference proteome</keyword>
<organism evidence="2 3">
    <name type="scientific">Mucilaginibacter ginsenosidivorans</name>
    <dbReference type="NCBI Taxonomy" id="398053"/>
    <lineage>
        <taxon>Bacteria</taxon>
        <taxon>Pseudomonadati</taxon>
        <taxon>Bacteroidota</taxon>
        <taxon>Sphingobacteriia</taxon>
        <taxon>Sphingobacteriales</taxon>
        <taxon>Sphingobacteriaceae</taxon>
        <taxon>Mucilaginibacter</taxon>
    </lineage>
</organism>
<dbReference type="OrthoDB" id="982299at2"/>
<evidence type="ECO:0000313" key="2">
    <source>
        <dbReference type="EMBL" id="QEC62652.1"/>
    </source>
</evidence>
<proteinExistence type="predicted"/>
<evidence type="ECO:0008006" key="4">
    <source>
        <dbReference type="Google" id="ProtNLM"/>
    </source>
</evidence>
<sequence length="87" mass="9643">MDSNKKANLDNSPSRRKFVWGVGIVSAFAAIAAATGLPFFRKQAPANKKNTVKMLTEDGRLVEIDQSLISASKKKVTNTELQHWIKK</sequence>
<feature type="transmembrane region" description="Helical" evidence="1">
    <location>
        <begin position="18"/>
        <end position="40"/>
    </location>
</feature>
<dbReference type="InterPro" id="IPR006311">
    <property type="entry name" value="TAT_signal"/>
</dbReference>
<protein>
    <recommendedName>
        <fullName evidence="4">Twin-arginine translocation signal domain-containing protein</fullName>
    </recommendedName>
</protein>
<keyword evidence="1" id="KW-0472">Membrane</keyword>
<accession>A0A5B8UUQ9</accession>
<reference evidence="2 3" key="1">
    <citation type="journal article" date="2017" name="Curr. Microbiol.">
        <title>Mucilaginibacter ginsenosidivorans sp. nov., Isolated from Soil of Ginseng Field.</title>
        <authorList>
            <person name="Kim M.M."/>
            <person name="Siddiqi M.Z."/>
            <person name="Im W.T."/>
        </authorList>
    </citation>
    <scope>NUCLEOTIDE SEQUENCE [LARGE SCALE GENOMIC DNA]</scope>
    <source>
        <strain evidence="2 3">Gsoil 3017</strain>
    </source>
</reference>
<evidence type="ECO:0000256" key="1">
    <source>
        <dbReference type="SAM" id="Phobius"/>
    </source>
</evidence>
<dbReference type="RefSeq" id="WP_147031229.1">
    <property type="nucleotide sequence ID" value="NZ_CP042436.1"/>
</dbReference>
<gene>
    <name evidence="2" type="ORF">FRZ54_08645</name>
</gene>
<evidence type="ECO:0000313" key="3">
    <source>
        <dbReference type="Proteomes" id="UP000321479"/>
    </source>
</evidence>
<keyword evidence="1" id="KW-1133">Transmembrane helix</keyword>
<keyword evidence="1" id="KW-0812">Transmembrane</keyword>
<dbReference type="EMBL" id="CP042436">
    <property type="protein sequence ID" value="QEC62652.1"/>
    <property type="molecule type" value="Genomic_DNA"/>
</dbReference>
<dbReference type="PROSITE" id="PS51318">
    <property type="entry name" value="TAT"/>
    <property type="match status" value="1"/>
</dbReference>